<organism evidence="2 3">
    <name type="scientific">Phytophthora pseudosyringae</name>
    <dbReference type="NCBI Taxonomy" id="221518"/>
    <lineage>
        <taxon>Eukaryota</taxon>
        <taxon>Sar</taxon>
        <taxon>Stramenopiles</taxon>
        <taxon>Oomycota</taxon>
        <taxon>Peronosporomycetes</taxon>
        <taxon>Peronosporales</taxon>
        <taxon>Peronosporaceae</taxon>
        <taxon>Phytophthora</taxon>
    </lineage>
</organism>
<evidence type="ECO:0000256" key="1">
    <source>
        <dbReference type="SAM" id="MobiDB-lite"/>
    </source>
</evidence>
<sequence>MSGTPSTPDSSFVNYRDSASERSVGTSAYADGVDSSDSDREEVRVTASRFELWHDSWDAFFASLDEYQVQTSQLYRMHTTVKASARNQVIKGKKKWSETELIPEAFGATTRSSCVRTGGLRAMVLDEEKRSLEERDADRHRDWFTL</sequence>
<feature type="compositionally biased region" description="Polar residues" evidence="1">
    <location>
        <begin position="1"/>
        <end position="13"/>
    </location>
</feature>
<evidence type="ECO:0000313" key="3">
    <source>
        <dbReference type="Proteomes" id="UP000694044"/>
    </source>
</evidence>
<dbReference type="Proteomes" id="UP000694044">
    <property type="component" value="Unassembled WGS sequence"/>
</dbReference>
<dbReference type="OrthoDB" id="128069at2759"/>
<keyword evidence="3" id="KW-1185">Reference proteome</keyword>
<dbReference type="AlphaFoldDB" id="A0A8T1WCL4"/>
<evidence type="ECO:0000313" key="2">
    <source>
        <dbReference type="EMBL" id="KAG7391832.1"/>
    </source>
</evidence>
<gene>
    <name evidence="2" type="ORF">PHYPSEUDO_003452</name>
</gene>
<dbReference type="EMBL" id="JAGDFM010000017">
    <property type="protein sequence ID" value="KAG7391832.1"/>
    <property type="molecule type" value="Genomic_DNA"/>
</dbReference>
<proteinExistence type="predicted"/>
<name>A0A8T1WCL4_9STRA</name>
<protein>
    <submittedName>
        <fullName evidence="2">Uncharacterized protein</fullName>
    </submittedName>
</protein>
<reference evidence="2" key="1">
    <citation type="submission" date="2021-02" db="EMBL/GenBank/DDBJ databases">
        <authorList>
            <person name="Palmer J.M."/>
        </authorList>
    </citation>
    <scope>NUCLEOTIDE SEQUENCE</scope>
    <source>
        <strain evidence="2">SCRP734</strain>
    </source>
</reference>
<accession>A0A8T1WCL4</accession>
<comment type="caution">
    <text evidence="2">The sequence shown here is derived from an EMBL/GenBank/DDBJ whole genome shotgun (WGS) entry which is preliminary data.</text>
</comment>
<feature type="region of interest" description="Disordered" evidence="1">
    <location>
        <begin position="1"/>
        <end position="41"/>
    </location>
</feature>